<dbReference type="Pfam" id="PF02627">
    <property type="entry name" value="CMD"/>
    <property type="match status" value="1"/>
</dbReference>
<dbReference type="KEGG" id="njp:NEJAP_1773"/>
<sequence>MDNKTKELIAIGSSMATNCMPCLEFHIGKAKSHGASMKELIIASKIGIHVKAGAAEKMESYASKIIQGFSEEEVEDICNCD</sequence>
<dbReference type="AlphaFoldDB" id="A0A7R6PC15"/>
<dbReference type="SUPFAM" id="SSF69118">
    <property type="entry name" value="AhpD-like"/>
    <property type="match status" value="1"/>
</dbReference>
<gene>
    <name evidence="2" type="ORF">NEJAP_1773</name>
</gene>
<organism evidence="2 3">
    <name type="scientific">Neptunomonas japonica JAMM 1380</name>
    <dbReference type="NCBI Taxonomy" id="1441457"/>
    <lineage>
        <taxon>Bacteria</taxon>
        <taxon>Pseudomonadati</taxon>
        <taxon>Pseudomonadota</taxon>
        <taxon>Gammaproteobacteria</taxon>
        <taxon>Oceanospirillales</taxon>
        <taxon>Oceanospirillaceae</taxon>
        <taxon>Neptunomonas</taxon>
    </lineage>
</organism>
<keyword evidence="2" id="KW-0560">Oxidoreductase</keyword>
<dbReference type="EMBL" id="AP014546">
    <property type="protein sequence ID" value="BBB29724.1"/>
    <property type="molecule type" value="Genomic_DNA"/>
</dbReference>
<feature type="domain" description="Carboxymuconolactone decarboxylase-like" evidence="1">
    <location>
        <begin position="2"/>
        <end position="52"/>
    </location>
</feature>
<dbReference type="InterPro" id="IPR003779">
    <property type="entry name" value="CMD-like"/>
</dbReference>
<evidence type="ECO:0000259" key="1">
    <source>
        <dbReference type="Pfam" id="PF02627"/>
    </source>
</evidence>
<keyword evidence="2" id="KW-0575">Peroxidase</keyword>
<dbReference type="Proteomes" id="UP000595332">
    <property type="component" value="Chromosome"/>
</dbReference>
<dbReference type="NCBIfam" id="TIGR00778">
    <property type="entry name" value="ahpD_dom"/>
    <property type="match status" value="1"/>
</dbReference>
<evidence type="ECO:0000313" key="2">
    <source>
        <dbReference type="EMBL" id="BBB29724.1"/>
    </source>
</evidence>
<reference evidence="2 3" key="1">
    <citation type="journal article" date="2008" name="Int. J. Syst. Evol. Microbiol.">
        <title>Neptunomonas japonica sp. nov., an Osedax japonicus symbiont-like bacterium isolated from sediment adjacent to sperm whale carcasses off Kagoshima, Japan.</title>
        <authorList>
            <person name="Miyazaki M."/>
            <person name="Nogi Y."/>
            <person name="Fujiwara Y."/>
            <person name="Kawato M."/>
            <person name="Kubokawa K."/>
            <person name="Horikoshi K."/>
        </authorList>
    </citation>
    <scope>NUCLEOTIDE SEQUENCE [LARGE SCALE GENOMIC DNA]</scope>
    <source>
        <strain evidence="2 3">JAMM 1380</strain>
    </source>
</reference>
<name>A0A7R6PC15_9GAMM</name>
<dbReference type="RefSeq" id="WP_201350321.1">
    <property type="nucleotide sequence ID" value="NZ_AP014546.1"/>
</dbReference>
<keyword evidence="3" id="KW-1185">Reference proteome</keyword>
<dbReference type="GO" id="GO:0051920">
    <property type="term" value="F:peroxiredoxin activity"/>
    <property type="evidence" value="ECO:0007669"/>
    <property type="project" value="InterPro"/>
</dbReference>
<accession>A0A7R6PC15</accession>
<dbReference type="InterPro" id="IPR029032">
    <property type="entry name" value="AhpD-like"/>
</dbReference>
<proteinExistence type="predicted"/>
<dbReference type="Gene3D" id="1.20.1290.10">
    <property type="entry name" value="AhpD-like"/>
    <property type="match status" value="1"/>
</dbReference>
<evidence type="ECO:0000313" key="3">
    <source>
        <dbReference type="Proteomes" id="UP000595332"/>
    </source>
</evidence>
<dbReference type="InterPro" id="IPR004675">
    <property type="entry name" value="AhpD_core"/>
</dbReference>
<protein>
    <submittedName>
        <fullName evidence="2">Alkylhydroperoxidase</fullName>
    </submittedName>
</protein>